<dbReference type="PANTHER" id="PTHR41324:SF1">
    <property type="entry name" value="DUF2232 DOMAIN-CONTAINING PROTEIN"/>
    <property type="match status" value="1"/>
</dbReference>
<dbReference type="RefSeq" id="WP_153972780.1">
    <property type="nucleotide sequence ID" value="NZ_JACRWE010000011.1"/>
</dbReference>
<keyword evidence="1" id="KW-0812">Transmembrane</keyword>
<keyword evidence="1" id="KW-0472">Membrane</keyword>
<gene>
    <name evidence="2" type="ORF">H8923_15555</name>
</gene>
<feature type="transmembrane region" description="Helical" evidence="1">
    <location>
        <begin position="29"/>
        <end position="48"/>
    </location>
</feature>
<proteinExistence type="predicted"/>
<sequence>MNKKFRLSQAAMIVILGIILVLISVYIPMLAILALAVPVPFAIIGTLCERKYAFLSLISIFLVIMFCVDPIYSINICIMNVVPGLIIGNIAKHNINNENSNKFEPIYGGMIAFTVCTIIFFLLSKSIFNIDLIGEFSKVITNGFNEQMRMMEKMNVDLYKNIKIEDILTLVKSMTPTMLFLQGLIASFITYYLEVFILRITRIINLPKPTFRDFYLPGNAVATSLVLYLIVLLLGFMKIGLYIESIMLNLQMVFNFMFIIQGVAVSIYYARKWLKQGTGKNVLVSGILLGLFGTMGISFIGMLDSIIDFRKVRSYKST</sequence>
<feature type="transmembrane region" description="Helical" evidence="1">
    <location>
        <begin position="60"/>
        <end position="86"/>
    </location>
</feature>
<dbReference type="InterPro" id="IPR018710">
    <property type="entry name" value="DUF2232"/>
</dbReference>
<evidence type="ECO:0000256" key="1">
    <source>
        <dbReference type="SAM" id="Phobius"/>
    </source>
</evidence>
<evidence type="ECO:0000313" key="3">
    <source>
        <dbReference type="Proteomes" id="UP000609849"/>
    </source>
</evidence>
<name>A0ABR7JTD2_9FIRM</name>
<dbReference type="Proteomes" id="UP000609849">
    <property type="component" value="Unassembled WGS sequence"/>
</dbReference>
<feature type="transmembrane region" description="Helical" evidence="1">
    <location>
        <begin position="253"/>
        <end position="270"/>
    </location>
</feature>
<feature type="transmembrane region" description="Helical" evidence="1">
    <location>
        <begin position="220"/>
        <end position="241"/>
    </location>
</feature>
<feature type="transmembrane region" description="Helical" evidence="1">
    <location>
        <begin position="106"/>
        <end position="123"/>
    </location>
</feature>
<reference evidence="2 3" key="1">
    <citation type="submission" date="2020-08" db="EMBL/GenBank/DDBJ databases">
        <authorList>
            <person name="Liu C."/>
            <person name="Sun Q."/>
        </authorList>
    </citation>
    <scope>NUCLEOTIDE SEQUENCE [LARGE SCALE GENOMIC DNA]</scope>
    <source>
        <strain evidence="2 3">NSJ-18</strain>
    </source>
</reference>
<keyword evidence="1" id="KW-1133">Transmembrane helix</keyword>
<protein>
    <submittedName>
        <fullName evidence="2">DUF2232 domain-containing protein</fullName>
    </submittedName>
</protein>
<evidence type="ECO:0000313" key="2">
    <source>
        <dbReference type="EMBL" id="MBC5998170.1"/>
    </source>
</evidence>
<dbReference type="Pfam" id="PF09991">
    <property type="entry name" value="DUF2232"/>
    <property type="match status" value="1"/>
</dbReference>
<comment type="caution">
    <text evidence="2">The sequence shown here is derived from an EMBL/GenBank/DDBJ whole genome shotgun (WGS) entry which is preliminary data.</text>
</comment>
<dbReference type="PANTHER" id="PTHR41324">
    <property type="entry name" value="MEMBRANE PROTEIN-RELATED"/>
    <property type="match status" value="1"/>
</dbReference>
<organism evidence="2 3">
    <name type="scientific">Romboutsia faecis</name>
    <dbReference type="NCBI Taxonomy" id="2764597"/>
    <lineage>
        <taxon>Bacteria</taxon>
        <taxon>Bacillati</taxon>
        <taxon>Bacillota</taxon>
        <taxon>Clostridia</taxon>
        <taxon>Peptostreptococcales</taxon>
        <taxon>Peptostreptococcaceae</taxon>
        <taxon>Romboutsia</taxon>
    </lineage>
</organism>
<feature type="transmembrane region" description="Helical" evidence="1">
    <location>
        <begin position="282"/>
        <end position="303"/>
    </location>
</feature>
<dbReference type="EMBL" id="JACRWE010000011">
    <property type="protein sequence ID" value="MBC5998170.1"/>
    <property type="molecule type" value="Genomic_DNA"/>
</dbReference>
<keyword evidence="3" id="KW-1185">Reference proteome</keyword>
<feature type="transmembrane region" description="Helical" evidence="1">
    <location>
        <begin position="179"/>
        <end position="200"/>
    </location>
</feature>
<accession>A0ABR7JTD2</accession>